<dbReference type="AlphaFoldDB" id="A0A1H3A5V4"/>
<feature type="compositionally biased region" description="Basic and acidic residues" evidence="1">
    <location>
        <begin position="252"/>
        <end position="273"/>
    </location>
</feature>
<evidence type="ECO:0000256" key="1">
    <source>
        <dbReference type="SAM" id="MobiDB-lite"/>
    </source>
</evidence>
<feature type="compositionally biased region" description="Basic and acidic residues" evidence="1">
    <location>
        <begin position="178"/>
        <end position="187"/>
    </location>
</feature>
<evidence type="ECO:0000313" key="3">
    <source>
        <dbReference type="Proteomes" id="UP000199529"/>
    </source>
</evidence>
<organism evidence="2 3">
    <name type="scientific">Saccharopolyspora shandongensis</name>
    <dbReference type="NCBI Taxonomy" id="418495"/>
    <lineage>
        <taxon>Bacteria</taxon>
        <taxon>Bacillati</taxon>
        <taxon>Actinomycetota</taxon>
        <taxon>Actinomycetes</taxon>
        <taxon>Pseudonocardiales</taxon>
        <taxon>Pseudonocardiaceae</taxon>
        <taxon>Saccharopolyspora</taxon>
    </lineage>
</organism>
<accession>A0A1H3A5V4</accession>
<dbReference type="EMBL" id="FNOK01000009">
    <property type="protein sequence ID" value="SDX24841.1"/>
    <property type="molecule type" value="Genomic_DNA"/>
</dbReference>
<keyword evidence="3" id="KW-1185">Reference proteome</keyword>
<proteinExistence type="predicted"/>
<feature type="compositionally biased region" description="Basic and acidic residues" evidence="1">
    <location>
        <begin position="208"/>
        <end position="228"/>
    </location>
</feature>
<evidence type="ECO:0000313" key="2">
    <source>
        <dbReference type="EMBL" id="SDX24841.1"/>
    </source>
</evidence>
<reference evidence="3" key="1">
    <citation type="submission" date="2016-10" db="EMBL/GenBank/DDBJ databases">
        <authorList>
            <person name="Varghese N."/>
            <person name="Submissions S."/>
        </authorList>
    </citation>
    <scope>NUCLEOTIDE SEQUENCE [LARGE SCALE GENOMIC DNA]</scope>
    <source>
        <strain evidence="3">CGMCC 4.3530</strain>
    </source>
</reference>
<feature type="region of interest" description="Disordered" evidence="1">
    <location>
        <begin position="197"/>
        <end position="273"/>
    </location>
</feature>
<sequence>MELEELARELYAADPAEFIPARDRHAAAAAERGDRELAAGLKKLRKPTAAAWAVNLLAGTDPGSVTELLELGEKLRTAQRELRGDDLRALAADRTRLLREVTGRAAELAEQHGHRLTEPTRQQVEQTLTAALSDPEAGRAVRAGTLAKALEYSGFGLDELAVAAIRRTAARPKPRQPSAERPKPQRELRELREQLRHTDEQLGEATGAEERAQSAEREAEQRCAELREALQQAESELREHRRNAKTARQRRERAQHDRDASAERLRRLEARER</sequence>
<feature type="region of interest" description="Disordered" evidence="1">
    <location>
        <begin position="168"/>
        <end position="187"/>
    </location>
</feature>
<feature type="compositionally biased region" description="Basic residues" evidence="1">
    <location>
        <begin position="240"/>
        <end position="251"/>
    </location>
</feature>
<name>A0A1H3A5V4_9PSEU</name>
<gene>
    <name evidence="2" type="ORF">SAMN05216215_10091</name>
</gene>
<dbReference type="OrthoDB" id="3541690at2"/>
<dbReference type="Proteomes" id="UP000199529">
    <property type="component" value="Unassembled WGS sequence"/>
</dbReference>
<protein>
    <submittedName>
        <fullName evidence="2">Uncharacterized protein</fullName>
    </submittedName>
</protein>
<dbReference type="STRING" id="418495.SAMN05216215_10091"/>
<dbReference type="RefSeq" id="WP_093264891.1">
    <property type="nucleotide sequence ID" value="NZ_FNOK01000009.1"/>
</dbReference>